<dbReference type="Proteomes" id="UP001307889">
    <property type="component" value="Chromosome 6"/>
</dbReference>
<dbReference type="EMBL" id="AP028914">
    <property type="protein sequence ID" value="BES95129.1"/>
    <property type="molecule type" value="Genomic_DNA"/>
</dbReference>
<dbReference type="PROSITE" id="PS50835">
    <property type="entry name" value="IG_LIKE"/>
    <property type="match status" value="2"/>
</dbReference>
<name>A0ABN7AUZ6_9HEMI</name>
<sequence length="193" mass="22190">MWKDLVNCLLVILLLLQIRGGECLRLLRLSVPPYKMRGESAFLECDYDLEGNTLYAVKWYKDNEEFYRYVPRASPPQHSYNLEGVRVIMEQSNAKQVVLRTVNLKSIGDYRCEVSAEKPRFVSDSKEARMEVIYFPTQSPIIVGADERLYSIGEELKLNCSSAKAHPSLDLDWYINDVKVPEIGGSLERHKPT</sequence>
<feature type="domain" description="Ig-like" evidence="2">
    <location>
        <begin position="136"/>
        <end position="193"/>
    </location>
</feature>
<feature type="domain" description="Ig-like" evidence="2">
    <location>
        <begin position="38"/>
        <end position="123"/>
    </location>
</feature>
<dbReference type="Gene3D" id="2.60.40.10">
    <property type="entry name" value="Immunoglobulins"/>
    <property type="match status" value="1"/>
</dbReference>
<organism evidence="3 4">
    <name type="scientific">Nesidiocoris tenuis</name>
    <dbReference type="NCBI Taxonomy" id="355587"/>
    <lineage>
        <taxon>Eukaryota</taxon>
        <taxon>Metazoa</taxon>
        <taxon>Ecdysozoa</taxon>
        <taxon>Arthropoda</taxon>
        <taxon>Hexapoda</taxon>
        <taxon>Insecta</taxon>
        <taxon>Pterygota</taxon>
        <taxon>Neoptera</taxon>
        <taxon>Paraneoptera</taxon>
        <taxon>Hemiptera</taxon>
        <taxon>Heteroptera</taxon>
        <taxon>Panheteroptera</taxon>
        <taxon>Cimicomorpha</taxon>
        <taxon>Miridae</taxon>
        <taxon>Dicyphina</taxon>
        <taxon>Nesidiocoris</taxon>
    </lineage>
</organism>
<dbReference type="PANTHER" id="PTHR21261">
    <property type="entry name" value="BEAT PROTEIN"/>
    <property type="match status" value="1"/>
</dbReference>
<keyword evidence="1" id="KW-0732">Signal</keyword>
<dbReference type="InterPro" id="IPR007110">
    <property type="entry name" value="Ig-like_dom"/>
</dbReference>
<protein>
    <submittedName>
        <fullName evidence="3">Beat protein</fullName>
    </submittedName>
</protein>
<dbReference type="PANTHER" id="PTHR21261:SF14">
    <property type="entry name" value="BEATEN PATH IV, ISOFORM B"/>
    <property type="match status" value="1"/>
</dbReference>
<accession>A0ABN7AUZ6</accession>
<evidence type="ECO:0000313" key="3">
    <source>
        <dbReference type="EMBL" id="BES95129.1"/>
    </source>
</evidence>
<evidence type="ECO:0000259" key="2">
    <source>
        <dbReference type="PROSITE" id="PS50835"/>
    </source>
</evidence>
<gene>
    <name evidence="3" type="ORF">NTJ_07938</name>
</gene>
<evidence type="ECO:0000256" key="1">
    <source>
        <dbReference type="SAM" id="SignalP"/>
    </source>
</evidence>
<evidence type="ECO:0000313" key="4">
    <source>
        <dbReference type="Proteomes" id="UP001307889"/>
    </source>
</evidence>
<feature type="signal peptide" evidence="1">
    <location>
        <begin position="1"/>
        <end position="23"/>
    </location>
</feature>
<feature type="non-terminal residue" evidence="3">
    <location>
        <position position="1"/>
    </location>
</feature>
<proteinExistence type="predicted"/>
<dbReference type="SUPFAM" id="SSF48726">
    <property type="entry name" value="Immunoglobulin"/>
    <property type="match status" value="1"/>
</dbReference>
<dbReference type="InterPro" id="IPR013783">
    <property type="entry name" value="Ig-like_fold"/>
</dbReference>
<feature type="chain" id="PRO_5047434506" evidence="1">
    <location>
        <begin position="24"/>
        <end position="193"/>
    </location>
</feature>
<reference evidence="3 4" key="1">
    <citation type="submission" date="2023-09" db="EMBL/GenBank/DDBJ databases">
        <title>Nesidiocoris tenuis whole genome shotgun sequence.</title>
        <authorList>
            <person name="Shibata T."/>
            <person name="Shimoda M."/>
            <person name="Kobayashi T."/>
            <person name="Uehara T."/>
        </authorList>
    </citation>
    <scope>NUCLEOTIDE SEQUENCE [LARGE SCALE GENOMIC DNA]</scope>
    <source>
        <strain evidence="3 4">Japan</strain>
    </source>
</reference>
<dbReference type="InterPro" id="IPR036179">
    <property type="entry name" value="Ig-like_dom_sf"/>
</dbReference>
<keyword evidence="4" id="KW-1185">Reference proteome</keyword>